<protein>
    <submittedName>
        <fullName evidence="1">Uncharacterized protein</fullName>
    </submittedName>
</protein>
<organism evidence="1 2">
    <name type="scientific">Smallanthus sonchifolius</name>
    <dbReference type="NCBI Taxonomy" id="185202"/>
    <lineage>
        <taxon>Eukaryota</taxon>
        <taxon>Viridiplantae</taxon>
        <taxon>Streptophyta</taxon>
        <taxon>Embryophyta</taxon>
        <taxon>Tracheophyta</taxon>
        <taxon>Spermatophyta</taxon>
        <taxon>Magnoliopsida</taxon>
        <taxon>eudicotyledons</taxon>
        <taxon>Gunneridae</taxon>
        <taxon>Pentapetalae</taxon>
        <taxon>asterids</taxon>
        <taxon>campanulids</taxon>
        <taxon>Asterales</taxon>
        <taxon>Asteraceae</taxon>
        <taxon>Asteroideae</taxon>
        <taxon>Heliantheae alliance</taxon>
        <taxon>Millerieae</taxon>
        <taxon>Smallanthus</taxon>
    </lineage>
</organism>
<dbReference type="EMBL" id="CM042041">
    <property type="protein sequence ID" value="KAI3712420.1"/>
    <property type="molecule type" value="Genomic_DNA"/>
</dbReference>
<accession>A0ACB9AVG1</accession>
<evidence type="ECO:0000313" key="2">
    <source>
        <dbReference type="Proteomes" id="UP001056120"/>
    </source>
</evidence>
<evidence type="ECO:0000313" key="1">
    <source>
        <dbReference type="EMBL" id="KAI3712420.1"/>
    </source>
</evidence>
<reference evidence="1 2" key="2">
    <citation type="journal article" date="2022" name="Mol. Ecol. Resour.">
        <title>The genomes of chicory, endive, great burdock and yacon provide insights into Asteraceae paleo-polyploidization history and plant inulin production.</title>
        <authorList>
            <person name="Fan W."/>
            <person name="Wang S."/>
            <person name="Wang H."/>
            <person name="Wang A."/>
            <person name="Jiang F."/>
            <person name="Liu H."/>
            <person name="Zhao H."/>
            <person name="Xu D."/>
            <person name="Zhang Y."/>
        </authorList>
    </citation>
    <scope>NUCLEOTIDE SEQUENCE [LARGE SCALE GENOMIC DNA]</scope>
    <source>
        <strain evidence="2">cv. Yunnan</strain>
        <tissue evidence="1">Leaves</tissue>
    </source>
</reference>
<reference evidence="2" key="1">
    <citation type="journal article" date="2022" name="Mol. Ecol. Resour.">
        <title>The genomes of chicory, endive, great burdock and yacon provide insights into Asteraceae palaeo-polyploidization history and plant inulin production.</title>
        <authorList>
            <person name="Fan W."/>
            <person name="Wang S."/>
            <person name="Wang H."/>
            <person name="Wang A."/>
            <person name="Jiang F."/>
            <person name="Liu H."/>
            <person name="Zhao H."/>
            <person name="Xu D."/>
            <person name="Zhang Y."/>
        </authorList>
    </citation>
    <scope>NUCLEOTIDE SEQUENCE [LARGE SCALE GENOMIC DNA]</scope>
    <source>
        <strain evidence="2">cv. Yunnan</strain>
    </source>
</reference>
<sequence>MCTQEDYYGYPNQSNLSQGYKQNECKFPRQEQEEFAIQSDEPFQHTYQYEEEKIMALVELALSKIDERLSQHHLSDQKRIEYLIVEEVVVVAPAIVEDEEVVDLLEHKASLLESLEEERRCLLLSSPSAATFDLQWEWLSAAMLLISSKTKLSTATDDLPISSNFGLQLSFLPHSLLGPGWDCLEEAQIESLCLCLAF</sequence>
<comment type="caution">
    <text evidence="1">The sequence shown here is derived from an EMBL/GenBank/DDBJ whole genome shotgun (WGS) entry which is preliminary data.</text>
</comment>
<proteinExistence type="predicted"/>
<name>A0ACB9AVG1_9ASTR</name>
<dbReference type="Proteomes" id="UP001056120">
    <property type="component" value="Linkage Group LG24"/>
</dbReference>
<gene>
    <name evidence="1" type="ORF">L1987_70976</name>
</gene>
<keyword evidence="2" id="KW-1185">Reference proteome</keyword>